<protein>
    <recommendedName>
        <fullName evidence="4">Thioesterase/thiol ester dehydrase-isomerase</fullName>
    </recommendedName>
</protein>
<dbReference type="PANTHER" id="PTHR12475:SF4">
    <property type="entry name" value="PROTEIN THEM6"/>
    <property type="match status" value="1"/>
</dbReference>
<evidence type="ECO:0000256" key="1">
    <source>
        <dbReference type="ARBA" id="ARBA00038476"/>
    </source>
</evidence>
<dbReference type="AlphaFoldDB" id="A0A316VAC3"/>
<evidence type="ECO:0000313" key="3">
    <source>
        <dbReference type="Proteomes" id="UP000245771"/>
    </source>
</evidence>
<dbReference type="PANTHER" id="PTHR12475">
    <property type="match status" value="1"/>
</dbReference>
<dbReference type="GeneID" id="37022732"/>
<dbReference type="SUPFAM" id="SSF54637">
    <property type="entry name" value="Thioesterase/thiol ester dehydrase-isomerase"/>
    <property type="match status" value="1"/>
</dbReference>
<dbReference type="CDD" id="cd00586">
    <property type="entry name" value="4HBT"/>
    <property type="match status" value="1"/>
</dbReference>
<dbReference type="InParanoid" id="A0A316VAC3"/>
<dbReference type="Proteomes" id="UP000245771">
    <property type="component" value="Unassembled WGS sequence"/>
</dbReference>
<proteinExistence type="inferred from homology"/>
<gene>
    <name evidence="2" type="ORF">FA14DRAFT_179791</name>
</gene>
<dbReference type="Gene3D" id="3.10.129.10">
    <property type="entry name" value="Hotdog Thioesterase"/>
    <property type="match status" value="1"/>
</dbReference>
<dbReference type="EMBL" id="KZ819604">
    <property type="protein sequence ID" value="PWN33133.1"/>
    <property type="molecule type" value="Genomic_DNA"/>
</dbReference>
<dbReference type="InterPro" id="IPR051490">
    <property type="entry name" value="THEM6_lcsJ_thioesterase"/>
</dbReference>
<comment type="similarity">
    <text evidence="1">Belongs to the lcsJ thioesterase family.</text>
</comment>
<sequence>MLLWWTTSSIIAISLAFLLLFRNSLPFAWTIRMMAPFWRLRFRDFRSRYLRRSDSNQKQRIPSAQGCDPFEDQFTVKRRATLDECDFMGHLSNSAYPKNLDLARMQYSVNRLADFILDGGWVALGSTSFIFHNEIPILAKYKIVSRIESWDDKWLFLRNEFRGKNRKGENILYCTSITKHCFKFGRKTIPPWFVLAYCGYSSTSEATLIKTNATRSRELRHSLQDDAGKKTVNPLQAFQKITPASIHKAPSWCSPDVWDVAGWDHQRKARLSGLTEYFF</sequence>
<keyword evidence="3" id="KW-1185">Reference proteome</keyword>
<organism evidence="2 3">
    <name type="scientific">Meira miltonrushii</name>
    <dbReference type="NCBI Taxonomy" id="1280837"/>
    <lineage>
        <taxon>Eukaryota</taxon>
        <taxon>Fungi</taxon>
        <taxon>Dikarya</taxon>
        <taxon>Basidiomycota</taxon>
        <taxon>Ustilaginomycotina</taxon>
        <taxon>Exobasidiomycetes</taxon>
        <taxon>Exobasidiales</taxon>
        <taxon>Brachybasidiaceae</taxon>
        <taxon>Meira</taxon>
    </lineage>
</organism>
<accession>A0A316VAC3</accession>
<dbReference type="Pfam" id="PF13279">
    <property type="entry name" value="4HBT_2"/>
    <property type="match status" value="1"/>
</dbReference>
<dbReference type="OrthoDB" id="265761at2759"/>
<dbReference type="RefSeq" id="XP_025353435.1">
    <property type="nucleotide sequence ID" value="XM_025500951.1"/>
</dbReference>
<dbReference type="InterPro" id="IPR029069">
    <property type="entry name" value="HotDog_dom_sf"/>
</dbReference>
<evidence type="ECO:0008006" key="4">
    <source>
        <dbReference type="Google" id="ProtNLM"/>
    </source>
</evidence>
<name>A0A316VAC3_9BASI</name>
<evidence type="ECO:0000313" key="2">
    <source>
        <dbReference type="EMBL" id="PWN33133.1"/>
    </source>
</evidence>
<reference evidence="2 3" key="1">
    <citation type="journal article" date="2018" name="Mol. Biol. Evol.">
        <title>Broad Genomic Sampling Reveals a Smut Pathogenic Ancestry of the Fungal Clade Ustilaginomycotina.</title>
        <authorList>
            <person name="Kijpornyongpan T."/>
            <person name="Mondo S.J."/>
            <person name="Barry K."/>
            <person name="Sandor L."/>
            <person name="Lee J."/>
            <person name="Lipzen A."/>
            <person name="Pangilinan J."/>
            <person name="LaButti K."/>
            <person name="Hainaut M."/>
            <person name="Henrissat B."/>
            <person name="Grigoriev I.V."/>
            <person name="Spatafora J.W."/>
            <person name="Aime M.C."/>
        </authorList>
    </citation>
    <scope>NUCLEOTIDE SEQUENCE [LARGE SCALE GENOMIC DNA]</scope>
    <source>
        <strain evidence="2 3">MCA 3882</strain>
    </source>
</reference>